<dbReference type="OrthoDB" id="49395at2759"/>
<gene>
    <name evidence="2" type="ORF">C2G38_2063281</name>
</gene>
<keyword evidence="3" id="KW-1185">Reference proteome</keyword>
<dbReference type="EMBL" id="QKWP01000113">
    <property type="protein sequence ID" value="RIB27016.1"/>
    <property type="molecule type" value="Genomic_DNA"/>
</dbReference>
<name>A0A397W6Q1_9GLOM</name>
<evidence type="ECO:0000256" key="1">
    <source>
        <dbReference type="SAM" id="Coils"/>
    </source>
</evidence>
<evidence type="ECO:0000313" key="3">
    <source>
        <dbReference type="Proteomes" id="UP000266673"/>
    </source>
</evidence>
<comment type="caution">
    <text evidence="2">The sequence shown here is derived from an EMBL/GenBank/DDBJ whole genome shotgun (WGS) entry which is preliminary data.</text>
</comment>
<protein>
    <submittedName>
        <fullName evidence="2">Uncharacterized protein</fullName>
    </submittedName>
</protein>
<evidence type="ECO:0000313" key="2">
    <source>
        <dbReference type="EMBL" id="RIB27016.1"/>
    </source>
</evidence>
<accession>A0A397W6Q1</accession>
<dbReference type="STRING" id="44941.A0A397W6Q1"/>
<organism evidence="2 3">
    <name type="scientific">Gigaspora rosea</name>
    <dbReference type="NCBI Taxonomy" id="44941"/>
    <lineage>
        <taxon>Eukaryota</taxon>
        <taxon>Fungi</taxon>
        <taxon>Fungi incertae sedis</taxon>
        <taxon>Mucoromycota</taxon>
        <taxon>Glomeromycotina</taxon>
        <taxon>Glomeromycetes</taxon>
        <taxon>Diversisporales</taxon>
        <taxon>Gigasporaceae</taxon>
        <taxon>Gigaspora</taxon>
    </lineage>
</organism>
<reference evidence="2 3" key="1">
    <citation type="submission" date="2018-06" db="EMBL/GenBank/DDBJ databases">
        <title>Comparative genomics reveals the genomic features of Rhizophagus irregularis, R. cerebriforme, R. diaphanum and Gigaspora rosea, and their symbiotic lifestyle signature.</title>
        <authorList>
            <person name="Morin E."/>
            <person name="San Clemente H."/>
            <person name="Chen E.C.H."/>
            <person name="De La Providencia I."/>
            <person name="Hainaut M."/>
            <person name="Kuo A."/>
            <person name="Kohler A."/>
            <person name="Murat C."/>
            <person name="Tang N."/>
            <person name="Roy S."/>
            <person name="Loubradou J."/>
            <person name="Henrissat B."/>
            <person name="Grigoriev I.V."/>
            <person name="Corradi N."/>
            <person name="Roux C."/>
            <person name="Martin F.M."/>
        </authorList>
    </citation>
    <scope>NUCLEOTIDE SEQUENCE [LARGE SCALE GENOMIC DNA]</scope>
    <source>
        <strain evidence="2 3">DAOM 194757</strain>
    </source>
</reference>
<feature type="coiled-coil region" evidence="1">
    <location>
        <begin position="106"/>
        <end position="178"/>
    </location>
</feature>
<dbReference type="Proteomes" id="UP000266673">
    <property type="component" value="Unassembled WGS sequence"/>
</dbReference>
<sequence>MEQENRQLVERNQMVEDEYRKDKSIMENYKKQVDALQMGKAELITQNQKLEFENKYMRSKNEAYELAHARDMETIHLLEDRVREMELGDDNIFIGEEILDASKGTVTSLRMKVLELERELTRLRESKPADGNTDADVIVLQCMLEDANRTKNKLQKDYDRAQKKIISLESELRIMMGKS</sequence>
<keyword evidence="1" id="KW-0175">Coiled coil</keyword>
<dbReference type="AlphaFoldDB" id="A0A397W6Q1"/>
<proteinExistence type="predicted"/>